<sequence>MEGTQIMTNQQYPVKESRRTGMLLAATAGFIDSYTFSAHDMRFASFQSGNLLQVGLNIAGGKWLHATIYFWPIFAFLLGSAFNQVLKAYTNKSLRSHTLSALIVEFFGLLLVASLELQSVSANIILPLLAFFMAIQADTFNKIHGMAYMTILSTGNLRTFSSGLTNWLIYHDEMAFRRAIRVGPVILAFFFSAILAYFAIHFLHQAALFVAPLFLLGVIILVNHEEKFQKGIDTSNNIH</sequence>
<dbReference type="PANTHER" id="PTHR37314">
    <property type="entry name" value="SLR0142 PROTEIN"/>
    <property type="match status" value="1"/>
</dbReference>
<gene>
    <name evidence="2" type="ORF">HMPREF0877_0425</name>
</gene>
<dbReference type="STRING" id="585506.HMPREF0877_0425"/>
<feature type="transmembrane region" description="Helical" evidence="1">
    <location>
        <begin position="206"/>
        <end position="222"/>
    </location>
</feature>
<proteinExistence type="predicted"/>
<name>C5R8Y0_WEIPA</name>
<dbReference type="InterPro" id="IPR010699">
    <property type="entry name" value="DUF1275"/>
</dbReference>
<organism evidence="2 3">
    <name type="scientific">Weissella paramesenteroides ATCC 33313</name>
    <dbReference type="NCBI Taxonomy" id="585506"/>
    <lineage>
        <taxon>Bacteria</taxon>
        <taxon>Bacillati</taxon>
        <taxon>Bacillota</taxon>
        <taxon>Bacilli</taxon>
        <taxon>Lactobacillales</taxon>
        <taxon>Lactobacillaceae</taxon>
        <taxon>Weissella</taxon>
    </lineage>
</organism>
<dbReference type="AlphaFoldDB" id="C5R8Y0"/>
<keyword evidence="1" id="KW-0472">Membrane</keyword>
<dbReference type="HOGENOM" id="CLU_079303_0_0_9"/>
<protein>
    <recommendedName>
        <fullName evidence="4">DUF1275 domain-containing protein</fullName>
    </recommendedName>
</protein>
<dbReference type="Proteomes" id="UP000004528">
    <property type="component" value="Unassembled WGS sequence"/>
</dbReference>
<feature type="transmembrane region" description="Helical" evidence="1">
    <location>
        <begin position="21"/>
        <end position="39"/>
    </location>
</feature>
<keyword evidence="1" id="KW-0812">Transmembrane</keyword>
<dbReference type="Pfam" id="PF06912">
    <property type="entry name" value="DUF1275"/>
    <property type="match status" value="1"/>
</dbReference>
<feature type="transmembrane region" description="Helical" evidence="1">
    <location>
        <begin position="68"/>
        <end position="86"/>
    </location>
</feature>
<dbReference type="PANTHER" id="PTHR37314:SF4">
    <property type="entry name" value="UPF0700 TRANSMEMBRANE PROTEIN YOAK"/>
    <property type="match status" value="1"/>
</dbReference>
<accession>C5R8Y0</accession>
<evidence type="ECO:0000313" key="2">
    <source>
        <dbReference type="EMBL" id="EER75212.1"/>
    </source>
</evidence>
<reference evidence="2 3" key="1">
    <citation type="submission" date="2009-04" db="EMBL/GenBank/DDBJ databases">
        <authorList>
            <person name="Qin X."/>
            <person name="Bachman B."/>
            <person name="Battles P."/>
            <person name="Bell A."/>
            <person name="Bess C."/>
            <person name="Bickham C."/>
            <person name="Chaboub L."/>
            <person name="Chen D."/>
            <person name="Coyle M."/>
            <person name="Deiros D.R."/>
            <person name="Dinh H."/>
            <person name="Forbes L."/>
            <person name="Fowler G."/>
            <person name="Francisco L."/>
            <person name="Fu Q."/>
            <person name="Gubbala S."/>
            <person name="Hale W."/>
            <person name="Han Y."/>
            <person name="Hemphill L."/>
            <person name="Highlander S.K."/>
            <person name="Hirani K."/>
            <person name="Hogues M."/>
            <person name="Jackson L."/>
            <person name="Jakkamsetti A."/>
            <person name="Javaid M."/>
            <person name="Jiang H."/>
            <person name="Korchina V."/>
            <person name="Kovar C."/>
            <person name="Lara F."/>
            <person name="Lee S."/>
            <person name="Mata R."/>
            <person name="Mathew T."/>
            <person name="Moen C."/>
            <person name="Morales K."/>
            <person name="Munidasa M."/>
            <person name="Nazareth L."/>
            <person name="Ngo R."/>
            <person name="Nguyen L."/>
            <person name="Okwuonu G."/>
            <person name="Ongeri F."/>
            <person name="Patil S."/>
            <person name="Petrosino J."/>
            <person name="Pham C."/>
            <person name="Pham P."/>
            <person name="Pu L.-L."/>
            <person name="Puazo M."/>
            <person name="Raj R."/>
            <person name="Reid J."/>
            <person name="Rouhana J."/>
            <person name="Saada N."/>
            <person name="Shang Y."/>
            <person name="Simmons D."/>
            <person name="Thornton R."/>
            <person name="Warren J."/>
            <person name="Weissenberger G."/>
            <person name="Zhang J."/>
            <person name="Zhang L."/>
            <person name="Zhou C."/>
            <person name="Zhu D."/>
            <person name="Muzny D."/>
            <person name="Worley K."/>
            <person name="Gibbs R."/>
        </authorList>
    </citation>
    <scope>NUCLEOTIDE SEQUENCE [LARGE SCALE GENOMIC DNA]</scope>
    <source>
        <strain evidence="2 3">ATCC 33313</strain>
    </source>
</reference>
<evidence type="ECO:0000313" key="3">
    <source>
        <dbReference type="Proteomes" id="UP000004528"/>
    </source>
</evidence>
<evidence type="ECO:0008006" key="4">
    <source>
        <dbReference type="Google" id="ProtNLM"/>
    </source>
</evidence>
<dbReference type="eggNOG" id="COG3619">
    <property type="taxonomic scope" value="Bacteria"/>
</dbReference>
<keyword evidence="3" id="KW-1185">Reference proteome</keyword>
<evidence type="ECO:0000256" key="1">
    <source>
        <dbReference type="SAM" id="Phobius"/>
    </source>
</evidence>
<feature type="transmembrane region" description="Helical" evidence="1">
    <location>
        <begin position="179"/>
        <end position="200"/>
    </location>
</feature>
<dbReference type="EMBL" id="ACKU01000007">
    <property type="protein sequence ID" value="EER75212.1"/>
    <property type="molecule type" value="Genomic_DNA"/>
</dbReference>
<comment type="caution">
    <text evidence="2">The sequence shown here is derived from an EMBL/GenBank/DDBJ whole genome shotgun (WGS) entry which is preliminary data.</text>
</comment>
<keyword evidence="1" id="KW-1133">Transmembrane helix</keyword>